<gene>
    <name evidence="1" type="ORF">PR048_028789</name>
</gene>
<comment type="caution">
    <text evidence="1">The sequence shown here is derived from an EMBL/GenBank/DDBJ whole genome shotgun (WGS) entry which is preliminary data.</text>
</comment>
<name>A0ABQ9GBJ9_9NEOP</name>
<evidence type="ECO:0000313" key="2">
    <source>
        <dbReference type="Proteomes" id="UP001159363"/>
    </source>
</evidence>
<accession>A0ABQ9GBJ9</accession>
<dbReference type="Proteomes" id="UP001159363">
    <property type="component" value="Chromosome 12"/>
</dbReference>
<keyword evidence="2" id="KW-1185">Reference proteome</keyword>
<protein>
    <submittedName>
        <fullName evidence="1">Uncharacterized protein</fullName>
    </submittedName>
</protein>
<proteinExistence type="predicted"/>
<sequence>MKTHNIVQALVTKVWKMFGSLYQIVMENEINQGHVNSVGCASRKHEPLLSMPKSRRAPM</sequence>
<dbReference type="EMBL" id="JARBHB010000013">
    <property type="protein sequence ID" value="KAJ8869781.1"/>
    <property type="molecule type" value="Genomic_DNA"/>
</dbReference>
<evidence type="ECO:0000313" key="1">
    <source>
        <dbReference type="EMBL" id="KAJ8869781.1"/>
    </source>
</evidence>
<organism evidence="1 2">
    <name type="scientific">Dryococelus australis</name>
    <dbReference type="NCBI Taxonomy" id="614101"/>
    <lineage>
        <taxon>Eukaryota</taxon>
        <taxon>Metazoa</taxon>
        <taxon>Ecdysozoa</taxon>
        <taxon>Arthropoda</taxon>
        <taxon>Hexapoda</taxon>
        <taxon>Insecta</taxon>
        <taxon>Pterygota</taxon>
        <taxon>Neoptera</taxon>
        <taxon>Polyneoptera</taxon>
        <taxon>Phasmatodea</taxon>
        <taxon>Verophasmatodea</taxon>
        <taxon>Anareolatae</taxon>
        <taxon>Phasmatidae</taxon>
        <taxon>Eurycanthinae</taxon>
        <taxon>Dryococelus</taxon>
    </lineage>
</organism>
<reference evidence="1 2" key="1">
    <citation type="submission" date="2023-02" db="EMBL/GenBank/DDBJ databases">
        <title>LHISI_Scaffold_Assembly.</title>
        <authorList>
            <person name="Stuart O.P."/>
            <person name="Cleave R."/>
            <person name="Magrath M.J.L."/>
            <person name="Mikheyev A.S."/>
        </authorList>
    </citation>
    <scope>NUCLEOTIDE SEQUENCE [LARGE SCALE GENOMIC DNA]</scope>
    <source>
        <strain evidence="1">Daus_M_001</strain>
        <tissue evidence="1">Leg muscle</tissue>
    </source>
</reference>